<dbReference type="Proteomes" id="UP001430614">
    <property type="component" value="Unassembled WGS sequence"/>
</dbReference>
<keyword evidence="2" id="KW-1185">Reference proteome</keyword>
<comment type="caution">
    <text evidence="1">The sequence shown here is derived from an EMBL/GenBank/DDBJ whole genome shotgun (WGS) entry which is preliminary data.</text>
</comment>
<protein>
    <recommendedName>
        <fullName evidence="3">Preprotein translocase subunit SecA</fullName>
    </recommendedName>
</protein>
<accession>A0ABS8KJI8</accession>
<gene>
    <name evidence="1" type="ORF">LJ655_24080</name>
</gene>
<sequence length="71" mass="7917">MLSPHEFATLLLVETEPEHSRLDRSELMALMDQHLVALEKTASGASLPRLTPAGHSLLHTLALLRLTDTRY</sequence>
<reference evidence="1 2" key="1">
    <citation type="submission" date="2021-11" db="EMBL/GenBank/DDBJ databases">
        <authorList>
            <person name="Oh E.-T."/>
            <person name="Kim S.-B."/>
        </authorList>
    </citation>
    <scope>NUCLEOTIDE SEQUENCE [LARGE SCALE GENOMIC DNA]</scope>
    <source>
        <strain evidence="1 2">MMS20-SJTN17</strain>
    </source>
</reference>
<organism evidence="1 2">
    <name type="scientific">Paraburkholderia translucens</name>
    <dbReference type="NCBI Taxonomy" id="2886945"/>
    <lineage>
        <taxon>Bacteria</taxon>
        <taxon>Pseudomonadati</taxon>
        <taxon>Pseudomonadota</taxon>
        <taxon>Betaproteobacteria</taxon>
        <taxon>Burkholderiales</taxon>
        <taxon>Burkholderiaceae</taxon>
        <taxon>Paraburkholderia</taxon>
    </lineage>
</organism>
<evidence type="ECO:0008006" key="3">
    <source>
        <dbReference type="Google" id="ProtNLM"/>
    </source>
</evidence>
<dbReference type="RefSeq" id="WP_230563722.1">
    <property type="nucleotide sequence ID" value="NZ_JAJITC010000015.1"/>
</dbReference>
<proteinExistence type="predicted"/>
<evidence type="ECO:0000313" key="1">
    <source>
        <dbReference type="EMBL" id="MCC8404914.1"/>
    </source>
</evidence>
<name>A0ABS8KJI8_9BURK</name>
<evidence type="ECO:0000313" key="2">
    <source>
        <dbReference type="Proteomes" id="UP001430614"/>
    </source>
</evidence>
<dbReference type="EMBL" id="JAJITC010000015">
    <property type="protein sequence ID" value="MCC8404914.1"/>
    <property type="molecule type" value="Genomic_DNA"/>
</dbReference>